<evidence type="ECO:0008006" key="4">
    <source>
        <dbReference type="Google" id="ProtNLM"/>
    </source>
</evidence>
<evidence type="ECO:0000256" key="1">
    <source>
        <dbReference type="SAM" id="MobiDB-lite"/>
    </source>
</evidence>
<dbReference type="AlphaFoldDB" id="A0A8H5EZ48"/>
<feature type="compositionally biased region" description="Acidic residues" evidence="1">
    <location>
        <begin position="580"/>
        <end position="590"/>
    </location>
</feature>
<protein>
    <recommendedName>
        <fullName evidence="4">BTB domain-containing protein</fullName>
    </recommendedName>
</protein>
<dbReference type="OrthoDB" id="3256367at2759"/>
<feature type="compositionally biased region" description="Basic and acidic residues" evidence="1">
    <location>
        <begin position="612"/>
        <end position="632"/>
    </location>
</feature>
<sequence>MSPEVWTQILDIACLDEGFTARSLSEVSRRIRVASAGYLYSSLKIESIPQLLKLEEQLLGPEDGGVPNTSLETRFLCIVLPTTILNIETRLAELGDDEISEYDPDGSETASTSSSKDSNASALYDAKSLEEQEAAELALEVVGLREDLQKDPWYTISGYTDLVDSWPHLMDQHLCRVYKAIRRLLEACSTALEVLTLYHYPGPHLPHDMYMPRLPRLRHLSIGFPPSNRTYLKMTRNLQPDYRTSPLFPSLRVLHLASKNFSIDWLIHLIKTIPNSADVAIVGDMITRRYWMAFSSNSEEPQQHTWKLILPSPSTEDVLLDFMRAVWLENIGGAIVDGGDEYIKLLDRIDDYVEVEDATKVTYDDAPNRDDVFRWSTNIGFVVEGTEFYVPRCHFVLGSPVLSEKYQLKTISYPASIAVGNKITVAQFKVFLRLLYPIYTTSTLTTFTSEEWRAILEVSTTLHHDGYRKLALRHLDHTGALTDIELVRLGRRVYMPLWVLAGYRALVKRQAPISKEESYDIGVETAGTLMNIRRILARESARLGTRGEFDAFLDGEIRTRFGSQLAALEAASAQFRAASEDVEDEEEEGEEDRHPTPGTTAIAMDTSTGMEMKTDSPVKASSKQEAKEISELEEEIRRLRRELEDRIGELERRKIKAGASDAPVVV</sequence>
<evidence type="ECO:0000313" key="3">
    <source>
        <dbReference type="Proteomes" id="UP000541558"/>
    </source>
</evidence>
<accession>A0A8H5EZ48</accession>
<gene>
    <name evidence="2" type="ORF">D9611_003700</name>
</gene>
<feature type="compositionally biased region" description="Low complexity" evidence="1">
    <location>
        <begin position="107"/>
        <end position="118"/>
    </location>
</feature>
<organism evidence="2 3">
    <name type="scientific">Ephemerocybe angulata</name>
    <dbReference type="NCBI Taxonomy" id="980116"/>
    <lineage>
        <taxon>Eukaryota</taxon>
        <taxon>Fungi</taxon>
        <taxon>Dikarya</taxon>
        <taxon>Basidiomycota</taxon>
        <taxon>Agaricomycotina</taxon>
        <taxon>Agaricomycetes</taxon>
        <taxon>Agaricomycetidae</taxon>
        <taxon>Agaricales</taxon>
        <taxon>Agaricineae</taxon>
        <taxon>Psathyrellaceae</taxon>
        <taxon>Ephemerocybe</taxon>
    </lineage>
</organism>
<keyword evidence="3" id="KW-1185">Reference proteome</keyword>
<dbReference type="EMBL" id="JAACJK010000219">
    <property type="protein sequence ID" value="KAF5317383.1"/>
    <property type="molecule type" value="Genomic_DNA"/>
</dbReference>
<feature type="region of interest" description="Disordered" evidence="1">
    <location>
        <begin position="576"/>
        <end position="632"/>
    </location>
</feature>
<dbReference type="Proteomes" id="UP000541558">
    <property type="component" value="Unassembled WGS sequence"/>
</dbReference>
<comment type="caution">
    <text evidence="2">The sequence shown here is derived from an EMBL/GenBank/DDBJ whole genome shotgun (WGS) entry which is preliminary data.</text>
</comment>
<name>A0A8H5EZ48_9AGAR</name>
<proteinExistence type="predicted"/>
<feature type="region of interest" description="Disordered" evidence="1">
    <location>
        <begin position="98"/>
        <end position="118"/>
    </location>
</feature>
<evidence type="ECO:0000313" key="2">
    <source>
        <dbReference type="EMBL" id="KAF5317383.1"/>
    </source>
</evidence>
<reference evidence="2 3" key="1">
    <citation type="journal article" date="2020" name="ISME J.">
        <title>Uncovering the hidden diversity of litter-decomposition mechanisms in mushroom-forming fungi.</title>
        <authorList>
            <person name="Floudas D."/>
            <person name="Bentzer J."/>
            <person name="Ahren D."/>
            <person name="Johansson T."/>
            <person name="Persson P."/>
            <person name="Tunlid A."/>
        </authorList>
    </citation>
    <scope>NUCLEOTIDE SEQUENCE [LARGE SCALE GENOMIC DNA]</scope>
    <source>
        <strain evidence="2 3">CBS 175.51</strain>
    </source>
</reference>